<organism evidence="6 7">
    <name type="scientific">Pyrenophora tritici-repentis</name>
    <dbReference type="NCBI Taxonomy" id="45151"/>
    <lineage>
        <taxon>Eukaryota</taxon>
        <taxon>Fungi</taxon>
        <taxon>Dikarya</taxon>
        <taxon>Ascomycota</taxon>
        <taxon>Pezizomycotina</taxon>
        <taxon>Dothideomycetes</taxon>
        <taxon>Pleosporomycetidae</taxon>
        <taxon>Pleosporales</taxon>
        <taxon>Pleosporineae</taxon>
        <taxon>Pleosporaceae</taxon>
        <taxon>Pyrenophora</taxon>
    </lineage>
</organism>
<dbReference type="GO" id="GO:0016491">
    <property type="term" value="F:oxidoreductase activity"/>
    <property type="evidence" value="ECO:0007669"/>
    <property type="project" value="UniProtKB-KW"/>
</dbReference>
<protein>
    <submittedName>
        <fullName evidence="6">DUF3328 domain containing protein</fullName>
    </submittedName>
</protein>
<evidence type="ECO:0000313" key="6">
    <source>
        <dbReference type="EMBL" id="KAI1519006.1"/>
    </source>
</evidence>
<dbReference type="PANTHER" id="PTHR33365:SF11">
    <property type="entry name" value="TAT PATHWAY SIGNAL SEQUENCE"/>
    <property type="match status" value="1"/>
</dbReference>
<proteinExistence type="inferred from homology"/>
<keyword evidence="5" id="KW-0812">Transmembrane</keyword>
<gene>
    <name evidence="6" type="ORF">Ptr86124_002134</name>
</gene>
<dbReference type="OrthoDB" id="3687641at2759"/>
<accession>A0A317ANI6</accession>
<dbReference type="AlphaFoldDB" id="A0A317ANI6"/>
<evidence type="ECO:0000256" key="5">
    <source>
        <dbReference type="SAM" id="Phobius"/>
    </source>
</evidence>
<dbReference type="PANTHER" id="PTHR33365">
    <property type="entry name" value="YALI0B05434P"/>
    <property type="match status" value="1"/>
</dbReference>
<evidence type="ECO:0000256" key="1">
    <source>
        <dbReference type="ARBA" id="ARBA00004685"/>
    </source>
</evidence>
<keyword evidence="7" id="KW-1185">Reference proteome</keyword>
<comment type="caution">
    <text evidence="6">The sequence shown here is derived from an EMBL/GenBank/DDBJ whole genome shotgun (WGS) entry which is preliminary data.</text>
</comment>
<evidence type="ECO:0000256" key="4">
    <source>
        <dbReference type="SAM" id="MobiDB-lite"/>
    </source>
</evidence>
<evidence type="ECO:0000313" key="7">
    <source>
        <dbReference type="Proteomes" id="UP000249757"/>
    </source>
</evidence>
<comment type="similarity">
    <text evidence="3">Belongs to the ustYa family.</text>
</comment>
<comment type="pathway">
    <text evidence="1">Mycotoxin biosynthesis.</text>
</comment>
<keyword evidence="5" id="KW-0472">Membrane</keyword>
<dbReference type="GO" id="GO:0043386">
    <property type="term" value="P:mycotoxin biosynthetic process"/>
    <property type="evidence" value="ECO:0007669"/>
    <property type="project" value="InterPro"/>
</dbReference>
<dbReference type="InterPro" id="IPR021765">
    <property type="entry name" value="UstYa-like"/>
</dbReference>
<dbReference type="Pfam" id="PF11807">
    <property type="entry name" value="UstYa"/>
    <property type="match status" value="1"/>
</dbReference>
<evidence type="ECO:0000256" key="2">
    <source>
        <dbReference type="ARBA" id="ARBA00023002"/>
    </source>
</evidence>
<sequence length="246" mass="27630">MAYARLPDHSPMEAPDEKDDLSTWPPRHLSHLFSYKTLFCASLALWIATLVTFGWVLAHRTSGYGNHAATLMPFPLVPSRVVTFEPNSKFHYTAKDAGEPAWSALMPNDGGILSVTEPSKYQLPASYKDRNNPNAEVYSMSMFHQLHCLNSIRIQLGMLEGFISNTSADVHRRDVFAPESHVNHCFDYLRQAIMCAGDLSLEHSVVPNEFGFNGWGTSHKCADWSAMWDIAIDHRYDQSIAQQAGK</sequence>
<name>A0A317ANI6_9PLEO</name>
<feature type="transmembrane region" description="Helical" evidence="5">
    <location>
        <begin position="33"/>
        <end position="58"/>
    </location>
</feature>
<feature type="region of interest" description="Disordered" evidence="4">
    <location>
        <begin position="1"/>
        <end position="21"/>
    </location>
</feature>
<feature type="compositionally biased region" description="Basic and acidic residues" evidence="4">
    <location>
        <begin position="1"/>
        <end position="11"/>
    </location>
</feature>
<keyword evidence="5" id="KW-1133">Transmembrane helix</keyword>
<dbReference type="Proteomes" id="UP000249757">
    <property type="component" value="Unassembled WGS sequence"/>
</dbReference>
<evidence type="ECO:0000256" key="3">
    <source>
        <dbReference type="ARBA" id="ARBA00035112"/>
    </source>
</evidence>
<keyword evidence="2" id="KW-0560">Oxidoreductase</keyword>
<reference evidence="7" key="1">
    <citation type="journal article" date="2022" name="Microb. Genom.">
        <title>A global pangenome for the wheat fungal pathogen Pyrenophora tritici-repentis and prediction of effector protein structural homology.</title>
        <authorList>
            <person name="Moolhuijzen P.M."/>
            <person name="See P.T."/>
            <person name="Shi G."/>
            <person name="Powell H.R."/>
            <person name="Cockram J."/>
            <person name="Jorgensen L.N."/>
            <person name="Benslimane H."/>
            <person name="Strelkov S.E."/>
            <person name="Turner J."/>
            <person name="Liu Z."/>
            <person name="Moffat C.S."/>
        </authorList>
    </citation>
    <scope>NUCLEOTIDE SEQUENCE [LARGE SCALE GENOMIC DNA]</scope>
</reference>
<dbReference type="EMBL" id="NRDI02000002">
    <property type="protein sequence ID" value="KAI1519006.1"/>
    <property type="molecule type" value="Genomic_DNA"/>
</dbReference>